<comment type="subcellular location">
    <subcellularLocation>
        <location evidence="1">Secreted</location>
    </subcellularLocation>
</comment>
<dbReference type="CDD" id="cd09819">
    <property type="entry name" value="An_peroxidase_bacterial_1"/>
    <property type="match status" value="1"/>
</dbReference>
<organism evidence="4 5">
    <name type="scientific">Paracoccus liaowanqingii</name>
    <dbReference type="NCBI Taxonomy" id="2560053"/>
    <lineage>
        <taxon>Bacteria</taxon>
        <taxon>Pseudomonadati</taxon>
        <taxon>Pseudomonadota</taxon>
        <taxon>Alphaproteobacteria</taxon>
        <taxon>Rhodobacterales</taxon>
        <taxon>Paracoccaceae</taxon>
        <taxon>Paracoccus</taxon>
    </lineage>
</organism>
<dbReference type="Pfam" id="PF03098">
    <property type="entry name" value="An_peroxidase"/>
    <property type="match status" value="1"/>
</dbReference>
<evidence type="ECO:0000256" key="2">
    <source>
        <dbReference type="ARBA" id="ARBA00022525"/>
    </source>
</evidence>
<evidence type="ECO:0000313" key="4">
    <source>
        <dbReference type="EMBL" id="TGN67877.1"/>
    </source>
</evidence>
<dbReference type="EMBL" id="SRPG01000019">
    <property type="protein sequence ID" value="TGN67877.1"/>
    <property type="molecule type" value="Genomic_DNA"/>
</dbReference>
<keyword evidence="4" id="KW-0575">Peroxidase</keyword>
<keyword evidence="5" id="KW-1185">Reference proteome</keyword>
<dbReference type="OrthoDB" id="105077at2"/>
<dbReference type="AlphaFoldDB" id="A0A4Z1CRT5"/>
<comment type="caution">
    <text evidence="4">The sequence shown here is derived from an EMBL/GenBank/DDBJ whole genome shotgun (WGS) entry which is preliminary data.</text>
</comment>
<dbReference type="PROSITE" id="PS50292">
    <property type="entry name" value="PEROXIDASE_3"/>
    <property type="match status" value="1"/>
</dbReference>
<name>A0A4Z1CRT5_9RHOB</name>
<keyword evidence="3" id="KW-0325">Glycoprotein</keyword>
<dbReference type="SUPFAM" id="SSF48113">
    <property type="entry name" value="Heme-dependent peroxidases"/>
    <property type="match status" value="1"/>
</dbReference>
<evidence type="ECO:0000313" key="5">
    <source>
        <dbReference type="Proteomes" id="UP000297972"/>
    </source>
</evidence>
<dbReference type="GO" id="GO:0004601">
    <property type="term" value="F:peroxidase activity"/>
    <property type="evidence" value="ECO:0007669"/>
    <property type="project" value="UniProtKB-KW"/>
</dbReference>
<dbReference type="GO" id="GO:0020037">
    <property type="term" value="F:heme binding"/>
    <property type="evidence" value="ECO:0007669"/>
    <property type="project" value="InterPro"/>
</dbReference>
<reference evidence="4 5" key="1">
    <citation type="submission" date="2019-03" db="EMBL/GenBank/DDBJ databases">
        <authorList>
            <person name="Li J."/>
        </authorList>
    </citation>
    <scope>NUCLEOTIDE SEQUENCE [LARGE SCALE GENOMIC DNA]</scope>
    <source>
        <strain evidence="4 5">3058</strain>
    </source>
</reference>
<evidence type="ECO:0000256" key="3">
    <source>
        <dbReference type="ARBA" id="ARBA00023180"/>
    </source>
</evidence>
<sequence length="563" mass="60413">MIYSKGHGRMPLTTNVEARVNCSARTFRYFDTGAPAITPGAERLAALTALGQAMSDPANFPGVADSDVAPIFTYFGQFIDHDISAGTDSNPPGATPGTPLPRDVLERDVVNLNTGMLDLDSLYGDVIVCCESDAMLATAMRHPTLPGKMLVAKPTPVPNDGPPQILPVPADGAGDLVRLDRHIDGILSEDKLRQLTDPALLDMFFFLKPDGTPDRPNLHRALIGDARNDENLFVAQFHLAMLRLHNRVVDACDDRAVIAAGDQALFEWAKTRVRWIYQWLIVNTFLPAVCNADTLAQIIEDGGAFYAKFVARTGGAPADRLPLPMEFSAAAFRFGHSMVRQNYDWNEFFDDADFSLLFAFTGGVANPMFGVTDKRLPSNWVADYTRMAINPGAAPNRAAQAIDTNLSAILAALPLKANDDPARPPRNLAVLNLIKGDTLNLPSAQAVAATISAMTGRAIPMMDADQIAAGPVGHAIAGTPLAHETPLWFYVLREAEAAGGLRLGPLGTTIVAGTLLGLVTHDPASYWHQPGSDGGRWRPADMPKVSGLAIASLPDMLRAAKVL</sequence>
<dbReference type="PANTHER" id="PTHR11475:SF4">
    <property type="entry name" value="CHORION PEROXIDASE"/>
    <property type="match status" value="1"/>
</dbReference>
<dbReference type="InterPro" id="IPR037120">
    <property type="entry name" value="Haem_peroxidase_sf_animal"/>
</dbReference>
<dbReference type="RefSeq" id="WP_135816407.1">
    <property type="nucleotide sequence ID" value="NZ_SRPG01000019.1"/>
</dbReference>
<keyword evidence="4" id="KW-0560">Oxidoreductase</keyword>
<dbReference type="InterPro" id="IPR019791">
    <property type="entry name" value="Haem_peroxidase_animal"/>
</dbReference>
<dbReference type="GO" id="GO:0005576">
    <property type="term" value="C:extracellular region"/>
    <property type="evidence" value="ECO:0007669"/>
    <property type="project" value="UniProtKB-SubCell"/>
</dbReference>
<keyword evidence="2" id="KW-0964">Secreted</keyword>
<evidence type="ECO:0000256" key="1">
    <source>
        <dbReference type="ARBA" id="ARBA00004613"/>
    </source>
</evidence>
<dbReference type="GO" id="GO:0006979">
    <property type="term" value="P:response to oxidative stress"/>
    <property type="evidence" value="ECO:0007669"/>
    <property type="project" value="InterPro"/>
</dbReference>
<dbReference type="Gene3D" id="1.10.640.10">
    <property type="entry name" value="Haem peroxidase domain superfamily, animal type"/>
    <property type="match status" value="1"/>
</dbReference>
<proteinExistence type="predicted"/>
<dbReference type="PANTHER" id="PTHR11475">
    <property type="entry name" value="OXIDASE/PEROXIDASE"/>
    <property type="match status" value="1"/>
</dbReference>
<dbReference type="Proteomes" id="UP000297972">
    <property type="component" value="Unassembled WGS sequence"/>
</dbReference>
<dbReference type="InterPro" id="IPR010255">
    <property type="entry name" value="Haem_peroxidase_sf"/>
</dbReference>
<accession>A0A4Z1CRT5</accession>
<protein>
    <submittedName>
        <fullName evidence="4">Peroxidase</fullName>
    </submittedName>
</protein>
<gene>
    <name evidence="4" type="ORF">E4L95_03435</name>
</gene>